<gene>
    <name evidence="1" type="ORF">BAOM_3046</name>
</gene>
<dbReference type="EMBL" id="CP026095">
    <property type="protein sequence ID" value="AZV43655.1"/>
    <property type="molecule type" value="Genomic_DNA"/>
</dbReference>
<dbReference type="KEGG" id="pasa:BAOM_3046"/>
<protein>
    <recommendedName>
        <fullName evidence="3">GIY-YIG domain-containing protein</fullName>
    </recommendedName>
</protein>
<evidence type="ECO:0000313" key="2">
    <source>
        <dbReference type="Proteomes" id="UP000283095"/>
    </source>
</evidence>
<evidence type="ECO:0000313" key="1">
    <source>
        <dbReference type="EMBL" id="AZV43655.1"/>
    </source>
</evidence>
<proteinExistence type="predicted"/>
<dbReference type="RefSeq" id="WP_127760788.1">
    <property type="nucleotide sequence ID" value="NZ_CP026095.1"/>
</dbReference>
<dbReference type="Proteomes" id="UP000283095">
    <property type="component" value="Chromosome"/>
</dbReference>
<accession>A0A3T0KTS8</accession>
<sequence length="60" mass="7169">MILIKVDNRKAKYGVYYNVVNEETNETIYKGRCSKFSYVSDLYYDLKDKYGSKNVRMILK</sequence>
<reference evidence="1 2" key="1">
    <citation type="submission" date="2018-01" db="EMBL/GenBank/DDBJ databases">
        <title>Bacillus asahii Genome sequencing and assembly.</title>
        <authorList>
            <person name="Jiang H."/>
            <person name="Feng Y."/>
            <person name="Zhao F."/>
            <person name="Lin X."/>
        </authorList>
    </citation>
    <scope>NUCLEOTIDE SEQUENCE [LARGE SCALE GENOMIC DNA]</scope>
    <source>
        <strain evidence="1 2">OM18</strain>
    </source>
</reference>
<name>A0A3T0KTS8_9BACI</name>
<dbReference type="OrthoDB" id="2897064at2"/>
<evidence type="ECO:0008006" key="3">
    <source>
        <dbReference type="Google" id="ProtNLM"/>
    </source>
</evidence>
<dbReference type="AlphaFoldDB" id="A0A3T0KTS8"/>
<organism evidence="1 2">
    <name type="scientific">Peribacillus asahii</name>
    <dbReference type="NCBI Taxonomy" id="228899"/>
    <lineage>
        <taxon>Bacteria</taxon>
        <taxon>Bacillati</taxon>
        <taxon>Bacillota</taxon>
        <taxon>Bacilli</taxon>
        <taxon>Bacillales</taxon>
        <taxon>Bacillaceae</taxon>
        <taxon>Peribacillus</taxon>
    </lineage>
</organism>